<feature type="binding site" evidence="4">
    <location>
        <position position="464"/>
    </location>
    <ligand>
        <name>S-adenosyl-L-methionine</name>
        <dbReference type="ChEBI" id="CHEBI:59789"/>
    </ligand>
</feature>
<dbReference type="EMBL" id="KB454491">
    <property type="protein sequence ID" value="EME31613.1"/>
    <property type="molecule type" value="Genomic_DNA"/>
</dbReference>
<dbReference type="PANTHER" id="PTHR11061:SF30">
    <property type="entry name" value="TRNA (URACIL(54)-C(5))-METHYLTRANSFERASE"/>
    <property type="match status" value="1"/>
</dbReference>
<feature type="binding site" evidence="4">
    <location>
        <position position="414"/>
    </location>
    <ligand>
        <name>S-adenosyl-L-methionine</name>
        <dbReference type="ChEBI" id="CHEBI:59789"/>
    </ligand>
</feature>
<reference evidence="8" key="1">
    <citation type="journal article" date="2013" name="Science">
        <title>Gene transfer from bacteria and archaea facilitated evolution of an extremophilic eukaryote.</title>
        <authorList>
            <person name="Schonknecht G."/>
            <person name="Chen W.H."/>
            <person name="Ternes C.M."/>
            <person name="Barbier G.G."/>
            <person name="Shrestha R.P."/>
            <person name="Stanke M."/>
            <person name="Brautigam A."/>
            <person name="Baker B.J."/>
            <person name="Banfield J.F."/>
            <person name="Garavito R.M."/>
            <person name="Carr K."/>
            <person name="Wilkerson C."/>
            <person name="Rensing S.A."/>
            <person name="Gagneul D."/>
            <person name="Dickenson N.E."/>
            <person name="Oesterhelt C."/>
            <person name="Lercher M.J."/>
            <person name="Weber A.P."/>
        </authorList>
    </citation>
    <scope>NUCLEOTIDE SEQUENCE [LARGE SCALE GENOMIC DNA]</scope>
    <source>
        <strain evidence="8">074W</strain>
    </source>
</reference>
<evidence type="ECO:0000256" key="3">
    <source>
        <dbReference type="ARBA" id="ARBA00022691"/>
    </source>
</evidence>
<evidence type="ECO:0000256" key="4">
    <source>
        <dbReference type="PROSITE-ProRule" id="PRU01024"/>
    </source>
</evidence>
<comment type="similarity">
    <text evidence="4">Belongs to the class I-like SAM-binding methyltransferase superfamily. RNA M5U methyltransferase family.</text>
</comment>
<dbReference type="OMA" id="SCQWLEK"/>
<proteinExistence type="inferred from homology"/>
<evidence type="ECO:0000313" key="7">
    <source>
        <dbReference type="EMBL" id="EME31613.1"/>
    </source>
</evidence>
<feature type="binding site" evidence="4">
    <location>
        <position position="520"/>
    </location>
    <ligand>
        <name>S-adenosyl-L-methionine</name>
        <dbReference type="ChEBI" id="CHEBI:59789"/>
    </ligand>
</feature>
<dbReference type="eggNOG" id="KOG2187">
    <property type="taxonomic scope" value="Eukaryota"/>
</dbReference>
<dbReference type="InterPro" id="IPR010280">
    <property type="entry name" value="U5_MeTrfase_fam"/>
</dbReference>
<name>M2Y6F3_GALSU</name>
<sequence length="552" mass="62755">MHCTFIYSSTGFLYKQYASTLCKHIRKSIYTVSLIRQRSFLEGIPEYRATRFLGLPVRVSCTNTAHSLKASNHTNETQSKESNTQKVPLKRGEELELRIQSLVSGGDGISRIGRYVVMVPHSVPGQLVKVVVGRVRSSYANAKVTQVVEHSPYEVEPLCKHFGQFGCGGCKFQHISYEKQLEQKYQQVLWHFESLLTRLNHTVENVMKPIVGSPIIFGYRNKMEFSFGTRRWIPGDHLSESERVSLVIEENKLRRQEAVFETNEGNFVLGLKPSGHFDKVLPIEYCHIQETIANDIMKLVQKRTSEMHTTAYDVYSHQGFLRNLVIRTAHNEQNETEVMVNFVTSFGEDSNRLKPLALELGRQFPCIRSIVQNFTTSKGGASKGEEEQVLYGCNYIQHYILGRTLRFTANCFFQTNPMQTEKLYQLVREAAHLKMEDVLLDLFCGIGSIGLCLAADCKYVYGIDVVEEAIQMAKVNAEINGVGNAEFILANLEKSSLQDPEVQRLFHRNGILSPNVVIVDPPRGGLHPTLIKWLRWLKPKRIVYVSCNPATQ</sequence>
<dbReference type="Gene3D" id="2.40.50.140">
    <property type="entry name" value="Nucleic acid-binding proteins"/>
    <property type="match status" value="1"/>
</dbReference>
<feature type="domain" description="TRAM" evidence="6">
    <location>
        <begin position="88"/>
        <end position="146"/>
    </location>
</feature>
<protein>
    <submittedName>
        <fullName evidence="7">RNA methyltransferase family protein</fullName>
    </submittedName>
</protein>
<evidence type="ECO:0000259" key="6">
    <source>
        <dbReference type="PROSITE" id="PS50926"/>
    </source>
</evidence>
<dbReference type="InterPro" id="IPR012340">
    <property type="entry name" value="NA-bd_OB-fold"/>
</dbReference>
<dbReference type="InterPro" id="IPR030390">
    <property type="entry name" value="MeTrfase_TrmA_AS"/>
</dbReference>
<dbReference type="GO" id="GO:0032259">
    <property type="term" value="P:methylation"/>
    <property type="evidence" value="ECO:0007669"/>
    <property type="project" value="UniProtKB-KW"/>
</dbReference>
<dbReference type="AlphaFoldDB" id="M2Y6F3"/>
<organism evidence="7 8">
    <name type="scientific">Galdieria sulphuraria</name>
    <name type="common">Red alga</name>
    <dbReference type="NCBI Taxonomy" id="130081"/>
    <lineage>
        <taxon>Eukaryota</taxon>
        <taxon>Rhodophyta</taxon>
        <taxon>Bangiophyceae</taxon>
        <taxon>Galdieriales</taxon>
        <taxon>Galdieriaceae</taxon>
        <taxon>Galdieria</taxon>
    </lineage>
</organism>
<evidence type="ECO:0000256" key="2">
    <source>
        <dbReference type="ARBA" id="ARBA00022679"/>
    </source>
</evidence>
<feature type="active site" description="Nucleophile" evidence="4">
    <location>
        <position position="547"/>
    </location>
</feature>
<dbReference type="PROSITE" id="PS01230">
    <property type="entry name" value="TRMA_1"/>
    <property type="match status" value="1"/>
</dbReference>
<dbReference type="PANTHER" id="PTHR11061">
    <property type="entry name" value="RNA M5U METHYLTRANSFERASE"/>
    <property type="match status" value="1"/>
</dbReference>
<dbReference type="GeneID" id="17090247"/>
<dbReference type="PROSITE" id="PS50926">
    <property type="entry name" value="TRAM"/>
    <property type="match status" value="1"/>
</dbReference>
<dbReference type="Pfam" id="PF05958">
    <property type="entry name" value="tRNA_U5-meth_tr"/>
    <property type="match status" value="1"/>
</dbReference>
<gene>
    <name evidence="7" type="ORF">Gasu_12830</name>
</gene>
<dbReference type="Gene3D" id="2.40.50.1070">
    <property type="match status" value="1"/>
</dbReference>
<keyword evidence="2 4" id="KW-0808">Transferase</keyword>
<dbReference type="CDD" id="cd02440">
    <property type="entry name" value="AdoMet_MTases"/>
    <property type="match status" value="1"/>
</dbReference>
<dbReference type="PROSITE" id="PS51687">
    <property type="entry name" value="SAM_MT_RNA_M5U"/>
    <property type="match status" value="1"/>
</dbReference>
<dbReference type="InterPro" id="IPR029063">
    <property type="entry name" value="SAM-dependent_MTases_sf"/>
</dbReference>
<dbReference type="SUPFAM" id="SSF53335">
    <property type="entry name" value="S-adenosyl-L-methionine-dependent methyltransferases"/>
    <property type="match status" value="1"/>
</dbReference>
<dbReference type="GO" id="GO:0008173">
    <property type="term" value="F:RNA methyltransferase activity"/>
    <property type="evidence" value="ECO:0007669"/>
    <property type="project" value="InterPro"/>
</dbReference>
<evidence type="ECO:0000313" key="8">
    <source>
        <dbReference type="Proteomes" id="UP000030680"/>
    </source>
</evidence>
<accession>M2Y6F3</accession>
<feature type="binding site" evidence="4">
    <location>
        <position position="443"/>
    </location>
    <ligand>
        <name>S-adenosyl-L-methionine</name>
        <dbReference type="ChEBI" id="CHEBI:59789"/>
    </ligand>
</feature>
<dbReference type="Gene3D" id="3.40.50.150">
    <property type="entry name" value="Vaccinia Virus protein VP39"/>
    <property type="match status" value="1"/>
</dbReference>
<dbReference type="GO" id="GO:0006396">
    <property type="term" value="P:RNA processing"/>
    <property type="evidence" value="ECO:0007669"/>
    <property type="project" value="InterPro"/>
</dbReference>
<dbReference type="Pfam" id="PF01938">
    <property type="entry name" value="TRAM"/>
    <property type="match status" value="1"/>
</dbReference>
<keyword evidence="8" id="KW-1185">Reference proteome</keyword>
<feature type="active site" evidence="5">
    <location>
        <position position="547"/>
    </location>
</feature>
<dbReference type="Gramene" id="EME31613">
    <property type="protein sequence ID" value="EME31613"/>
    <property type="gene ID" value="Gasu_12830"/>
</dbReference>
<dbReference type="InterPro" id="IPR002792">
    <property type="entry name" value="TRAM_dom"/>
</dbReference>
<dbReference type="SUPFAM" id="SSF50249">
    <property type="entry name" value="Nucleic acid-binding proteins"/>
    <property type="match status" value="1"/>
</dbReference>
<dbReference type="Proteomes" id="UP000030680">
    <property type="component" value="Unassembled WGS sequence"/>
</dbReference>
<dbReference type="KEGG" id="gsl:Gasu_12830"/>
<evidence type="ECO:0000256" key="1">
    <source>
        <dbReference type="ARBA" id="ARBA00022603"/>
    </source>
</evidence>
<dbReference type="STRING" id="130081.M2Y6F3"/>
<dbReference type="OrthoDB" id="10250660at2759"/>
<keyword evidence="1 4" id="KW-0489">Methyltransferase</keyword>
<evidence type="ECO:0000256" key="5">
    <source>
        <dbReference type="PROSITE-ProRule" id="PRU10015"/>
    </source>
</evidence>
<dbReference type="RefSeq" id="XP_005708133.1">
    <property type="nucleotide sequence ID" value="XM_005708076.1"/>
</dbReference>
<dbReference type="NCBIfam" id="TIGR00479">
    <property type="entry name" value="rumA"/>
    <property type="match status" value="1"/>
</dbReference>
<keyword evidence="3 4" id="KW-0949">S-adenosyl-L-methionine</keyword>